<dbReference type="Proteomes" id="UP000638848">
    <property type="component" value="Unassembled WGS sequence"/>
</dbReference>
<dbReference type="EMBL" id="BMEQ01000015">
    <property type="protein sequence ID" value="GGG62407.1"/>
    <property type="molecule type" value="Genomic_DNA"/>
</dbReference>
<comment type="caution">
    <text evidence="3">The sequence shown here is derived from an EMBL/GenBank/DDBJ whole genome shotgun (WGS) entry which is preliminary data.</text>
</comment>
<keyword evidence="4" id="KW-1185">Reference proteome</keyword>
<dbReference type="CDD" id="cd08490">
    <property type="entry name" value="PBP2_NikA_DppA_OppA_like_3"/>
    <property type="match status" value="1"/>
</dbReference>
<reference evidence="3" key="1">
    <citation type="journal article" date="2014" name="Int. J. Syst. Evol. Microbiol.">
        <title>Complete genome sequence of Corynebacterium casei LMG S-19264T (=DSM 44701T), isolated from a smear-ripened cheese.</title>
        <authorList>
            <consortium name="US DOE Joint Genome Institute (JGI-PGF)"/>
            <person name="Walter F."/>
            <person name="Albersmeier A."/>
            <person name="Kalinowski J."/>
            <person name="Ruckert C."/>
        </authorList>
    </citation>
    <scope>NUCLEOTIDE SEQUENCE</scope>
    <source>
        <strain evidence="3">CGMCC 1.12187</strain>
    </source>
</reference>
<evidence type="ECO:0000313" key="4">
    <source>
        <dbReference type="Proteomes" id="UP000638848"/>
    </source>
</evidence>
<name>A0A917GYS9_9MICC</name>
<evidence type="ECO:0000313" key="3">
    <source>
        <dbReference type="EMBL" id="GGG62407.1"/>
    </source>
</evidence>
<dbReference type="Gene3D" id="3.10.105.10">
    <property type="entry name" value="Dipeptide-binding Protein, Domain 3"/>
    <property type="match status" value="1"/>
</dbReference>
<feature type="chain" id="PRO_5039675222" evidence="1">
    <location>
        <begin position="24"/>
        <end position="535"/>
    </location>
</feature>
<dbReference type="RefSeq" id="WP_188538045.1">
    <property type="nucleotide sequence ID" value="NZ_BMEQ01000015.1"/>
</dbReference>
<dbReference type="GO" id="GO:0043190">
    <property type="term" value="C:ATP-binding cassette (ABC) transporter complex"/>
    <property type="evidence" value="ECO:0007669"/>
    <property type="project" value="InterPro"/>
</dbReference>
<reference evidence="3" key="2">
    <citation type="submission" date="2020-09" db="EMBL/GenBank/DDBJ databases">
        <authorList>
            <person name="Sun Q."/>
            <person name="Zhou Y."/>
        </authorList>
    </citation>
    <scope>NUCLEOTIDE SEQUENCE</scope>
    <source>
        <strain evidence="3">CGMCC 1.12187</strain>
    </source>
</reference>
<evidence type="ECO:0000256" key="1">
    <source>
        <dbReference type="SAM" id="SignalP"/>
    </source>
</evidence>
<gene>
    <name evidence="3" type="ORF">GCM10011374_26970</name>
</gene>
<dbReference type="InterPro" id="IPR000914">
    <property type="entry name" value="SBP_5_dom"/>
</dbReference>
<protein>
    <submittedName>
        <fullName evidence="3">ABC transporter substrate-binding protein</fullName>
    </submittedName>
</protein>
<dbReference type="GO" id="GO:0015833">
    <property type="term" value="P:peptide transport"/>
    <property type="evidence" value="ECO:0007669"/>
    <property type="project" value="TreeGrafter"/>
</dbReference>
<dbReference type="InterPro" id="IPR039424">
    <property type="entry name" value="SBP_5"/>
</dbReference>
<dbReference type="PANTHER" id="PTHR30290">
    <property type="entry name" value="PERIPLASMIC BINDING COMPONENT OF ABC TRANSPORTER"/>
    <property type="match status" value="1"/>
</dbReference>
<proteinExistence type="predicted"/>
<dbReference type="PROSITE" id="PS51257">
    <property type="entry name" value="PROKAR_LIPOPROTEIN"/>
    <property type="match status" value="1"/>
</dbReference>
<feature type="domain" description="Solute-binding protein family 5" evidence="2">
    <location>
        <begin position="90"/>
        <end position="439"/>
    </location>
</feature>
<dbReference type="GO" id="GO:0042597">
    <property type="term" value="C:periplasmic space"/>
    <property type="evidence" value="ECO:0007669"/>
    <property type="project" value="UniProtKB-ARBA"/>
</dbReference>
<accession>A0A917GYS9</accession>
<organism evidence="3 4">
    <name type="scientific">Kocuria dechangensis</name>
    <dbReference type="NCBI Taxonomy" id="1176249"/>
    <lineage>
        <taxon>Bacteria</taxon>
        <taxon>Bacillati</taxon>
        <taxon>Actinomycetota</taxon>
        <taxon>Actinomycetes</taxon>
        <taxon>Micrococcales</taxon>
        <taxon>Micrococcaceae</taxon>
        <taxon>Kocuria</taxon>
    </lineage>
</organism>
<dbReference type="SUPFAM" id="SSF53850">
    <property type="entry name" value="Periplasmic binding protein-like II"/>
    <property type="match status" value="1"/>
</dbReference>
<dbReference type="PANTHER" id="PTHR30290:SF83">
    <property type="entry name" value="ABC TRANSPORTER SUBSTRATE-BINDING PROTEIN"/>
    <property type="match status" value="1"/>
</dbReference>
<dbReference type="Pfam" id="PF00496">
    <property type="entry name" value="SBP_bac_5"/>
    <property type="match status" value="1"/>
</dbReference>
<dbReference type="Gene3D" id="3.40.190.10">
    <property type="entry name" value="Periplasmic binding protein-like II"/>
    <property type="match status" value="1"/>
</dbReference>
<dbReference type="GO" id="GO:1904680">
    <property type="term" value="F:peptide transmembrane transporter activity"/>
    <property type="evidence" value="ECO:0007669"/>
    <property type="project" value="TreeGrafter"/>
</dbReference>
<feature type="signal peptide" evidence="1">
    <location>
        <begin position="1"/>
        <end position="23"/>
    </location>
</feature>
<sequence length="535" mass="56415">MPLRRSLLSATALVAVSATMLTACTPAPPEGAGAAQGAADTGTSGAAVGGEALDVIGPYEVHSLDPATAEGIFTRLQVAETLVEADGTGELQPGLATEWAASGEGLKWTFSLRESAVFHDGTPVDAKSVVAALEAARSSEANTIAVAPIEAVRAEGNAVVVELSEPFAPLPAVLAATSTQILAPSAYREDGTVSEVIGSGPYRVVDVAPPARIELETFEDFDGQAPAVDRVVYQSVGRAENRALMAESGQADLTFGMDPTSLQRIDDQDGVRVESALLPRTIVLKLNGEHPALSDERVRRALSMALDRPGMATAVLRDPEIAATQMFPATLETWHQDHLEPLEHDVEGAGALLEEAGWQMGPDGVREKDGEPLRVELRTFPDRPELPTMATAVQAALAEVGVAVEVRVDNSSEIPAGHHDGSLEMALFTRNFALVPDPTVTLLKDYAAEGGDWGAMGWSDPDLLAAMEQLTTDADQSGTEADVAREQVATTLQQELPVVPVSWYRQSAVVNDAVEGFVLDPLERSWGLAAVSIKE</sequence>
<dbReference type="PIRSF" id="PIRSF002741">
    <property type="entry name" value="MppA"/>
    <property type="match status" value="1"/>
</dbReference>
<dbReference type="AlphaFoldDB" id="A0A917GYS9"/>
<dbReference type="PROSITE" id="PS51318">
    <property type="entry name" value="TAT"/>
    <property type="match status" value="1"/>
</dbReference>
<dbReference type="InterPro" id="IPR006311">
    <property type="entry name" value="TAT_signal"/>
</dbReference>
<evidence type="ECO:0000259" key="2">
    <source>
        <dbReference type="Pfam" id="PF00496"/>
    </source>
</evidence>
<keyword evidence="1" id="KW-0732">Signal</keyword>
<dbReference type="InterPro" id="IPR030678">
    <property type="entry name" value="Peptide/Ni-bd"/>
</dbReference>